<accession>A0A0F8XBZ8</accession>
<feature type="non-terminal residue" evidence="1">
    <location>
        <position position="1"/>
    </location>
</feature>
<evidence type="ECO:0000313" key="1">
    <source>
        <dbReference type="EMBL" id="KKK66697.1"/>
    </source>
</evidence>
<dbReference type="AlphaFoldDB" id="A0A0F8XBZ8"/>
<name>A0A0F8XBZ8_9ZZZZ</name>
<sequence>HSTTTDGLDEGSANKYYSTQLFAADLAGTTTDALAQGSTNLYFTTTTNDYWGSQRAGTSITWSSGFDLDATGNWTGTLDGWEGNLLFNVTSTQMASDDFGDFSCDGTDQGCTLDIITGGSNWQFLTVNAITPTSTAVGIIINASSTINHNLTVGTSTALYVDSGNGRVGIGTINPPELLTVEGVLAFGETTIPATTANYGKLYVKNTGSLYFLDESGTETLIAGQERSLFYAYDTTGDIDISAGWTDITLDTEVREDTAFTHSVDSAEITINTDGWYEITYHISTYITSGTGGNSWQATAIDNISTTSITYIPVNNMATTTTSAGDYYVWFSSSMEGSANNSRLYVSLFLDDTWIDHTEREIFLPNAITGTSL</sequence>
<organism evidence="1">
    <name type="scientific">marine sediment metagenome</name>
    <dbReference type="NCBI Taxonomy" id="412755"/>
    <lineage>
        <taxon>unclassified sequences</taxon>
        <taxon>metagenomes</taxon>
        <taxon>ecological metagenomes</taxon>
    </lineage>
</organism>
<feature type="non-terminal residue" evidence="1">
    <location>
        <position position="373"/>
    </location>
</feature>
<gene>
    <name evidence="1" type="ORF">LCGC14_2961480</name>
</gene>
<comment type="caution">
    <text evidence="1">The sequence shown here is derived from an EMBL/GenBank/DDBJ whole genome shotgun (WGS) entry which is preliminary data.</text>
</comment>
<dbReference type="EMBL" id="LAZR01059959">
    <property type="protein sequence ID" value="KKK66697.1"/>
    <property type="molecule type" value="Genomic_DNA"/>
</dbReference>
<proteinExistence type="predicted"/>
<reference evidence="1" key="1">
    <citation type="journal article" date="2015" name="Nature">
        <title>Complex archaea that bridge the gap between prokaryotes and eukaryotes.</title>
        <authorList>
            <person name="Spang A."/>
            <person name="Saw J.H."/>
            <person name="Jorgensen S.L."/>
            <person name="Zaremba-Niedzwiedzka K."/>
            <person name="Martijn J."/>
            <person name="Lind A.E."/>
            <person name="van Eijk R."/>
            <person name="Schleper C."/>
            <person name="Guy L."/>
            <person name="Ettema T.J."/>
        </authorList>
    </citation>
    <scope>NUCLEOTIDE SEQUENCE</scope>
</reference>
<protein>
    <submittedName>
        <fullName evidence="1">Uncharacterized protein</fullName>
    </submittedName>
</protein>